<dbReference type="RefSeq" id="XP_015470325.1">
    <property type="nucleotide sequence ID" value="XM_015608924.1"/>
</dbReference>
<dbReference type="Proteomes" id="UP000054251">
    <property type="component" value="Unassembled WGS sequence"/>
</dbReference>
<protein>
    <recommendedName>
        <fullName evidence="3">F-box domain-containing protein</fullName>
    </recommendedName>
</protein>
<dbReference type="InterPro" id="IPR001611">
    <property type="entry name" value="Leu-rich_rpt"/>
</dbReference>
<comment type="caution">
    <text evidence="1">The sequence shown here is derived from an EMBL/GenBank/DDBJ whole genome shotgun (WGS) entry which is preliminary data.</text>
</comment>
<dbReference type="Gene3D" id="3.80.10.10">
    <property type="entry name" value="Ribonuclease Inhibitor"/>
    <property type="match status" value="1"/>
</dbReference>
<dbReference type="SUPFAM" id="SSF52058">
    <property type="entry name" value="L domain-like"/>
    <property type="match status" value="1"/>
</dbReference>
<keyword evidence="2" id="KW-1185">Reference proteome</keyword>
<gene>
    <name evidence="1" type="ORF">AC631_00094</name>
</gene>
<dbReference type="PROSITE" id="PS51450">
    <property type="entry name" value="LRR"/>
    <property type="match status" value="1"/>
</dbReference>
<evidence type="ECO:0000313" key="2">
    <source>
        <dbReference type="Proteomes" id="UP000054251"/>
    </source>
</evidence>
<evidence type="ECO:0008006" key="3">
    <source>
        <dbReference type="Google" id="ProtNLM"/>
    </source>
</evidence>
<sequence length="519" mass="59850">MSLISSLPYDIIFHLEDYLSNSDLQTLLSVFIDFHDKSILLATYVKLSEKTIVISDTPGNELISETDHVYLDLTNSIQFFEGIILFDESYGTNIVPKRIVLDFNLSNDTMFVEFHRQIVDLLKNVKQSRRFSTSTFDLILRDTGTLSTKEILSFLRGLSLGIGPQTTGITFRDSIASIDLRYVTTLFNSIKCIDLNGFRKITRIDYLPQSVGKVVFKDVQLDGKTLSNQTKSLRLKNSVFDHSHNICLPDIKELALCNVLDISSFVRNNLSRTLVSLELDNVELEFDNLSFHDLHNLEHLKLIDLSSELGYEFQCPPLLHLLYIQDKYLPYISIDFPLLPETLTCLTLKGGLPFKFDNKQFPRNLNSLVLQGGGGIFQCENFKCPPNLQSLIITLQKFRNVHKFKLVKTLREVNLSSNNIKKISTIKFPSNIVTLCLSNNNFLNIKGVKFPYRMEQIDLTQKYSLIGAYDFTQYNWLSKANIFASDCNKFVFNNKVEIINDYDWRVDKQWKNREIEFFY</sequence>
<organism evidence="1 2">
    <name type="scientific">Debaryomyces fabryi</name>
    <dbReference type="NCBI Taxonomy" id="58627"/>
    <lineage>
        <taxon>Eukaryota</taxon>
        <taxon>Fungi</taxon>
        <taxon>Dikarya</taxon>
        <taxon>Ascomycota</taxon>
        <taxon>Saccharomycotina</taxon>
        <taxon>Pichiomycetes</taxon>
        <taxon>Debaryomycetaceae</taxon>
        <taxon>Debaryomyces</taxon>
    </lineage>
</organism>
<reference evidence="1 2" key="1">
    <citation type="submission" date="2015-11" db="EMBL/GenBank/DDBJ databases">
        <title>The genome of Debaryomyces fabryi.</title>
        <authorList>
            <person name="Tafer H."/>
            <person name="Lopandic K."/>
        </authorList>
    </citation>
    <scope>NUCLEOTIDE SEQUENCE [LARGE SCALE GENOMIC DNA]</scope>
    <source>
        <strain evidence="1 2">CBS 789</strain>
    </source>
</reference>
<evidence type="ECO:0000313" key="1">
    <source>
        <dbReference type="EMBL" id="KSA04223.1"/>
    </source>
</evidence>
<dbReference type="AlphaFoldDB" id="A0A0V1Q7Q0"/>
<name>A0A0V1Q7Q0_9ASCO</name>
<accession>A0A0V1Q7Q0</accession>
<dbReference type="GeneID" id="26837103"/>
<dbReference type="EMBL" id="LMYN01000001">
    <property type="protein sequence ID" value="KSA04223.1"/>
    <property type="molecule type" value="Genomic_DNA"/>
</dbReference>
<dbReference type="InterPro" id="IPR032675">
    <property type="entry name" value="LRR_dom_sf"/>
</dbReference>
<dbReference type="OrthoDB" id="10347247at2759"/>
<proteinExistence type="predicted"/>